<evidence type="ECO:0000313" key="2">
    <source>
        <dbReference type="Proteomes" id="UP000494249"/>
    </source>
</evidence>
<gene>
    <name evidence="1" type="ORF">LMG22037_05768</name>
</gene>
<sequence length="67" mass="6993">MGSYQGGLSVGFEKKFPLRINLALTIATIPPTLAPMVPSPHAAHAGSALRADVCFTSHPVDFLDSTA</sequence>
<protein>
    <submittedName>
        <fullName evidence="1">Uncharacterized protein</fullName>
    </submittedName>
</protein>
<accession>A0A6J5CDK2</accession>
<dbReference type="RefSeq" id="WP_175145443.1">
    <property type="nucleotide sequence ID" value="NZ_CADFGL010000043.1"/>
</dbReference>
<name>A0A6J5CDK2_9BURK</name>
<dbReference type="AlphaFoldDB" id="A0A6J5CDK2"/>
<evidence type="ECO:0000313" key="1">
    <source>
        <dbReference type="EMBL" id="CAB3733118.1"/>
    </source>
</evidence>
<reference evidence="1 2" key="1">
    <citation type="submission" date="2020-04" db="EMBL/GenBank/DDBJ databases">
        <authorList>
            <person name="De Canck E."/>
        </authorList>
    </citation>
    <scope>NUCLEOTIDE SEQUENCE [LARGE SCALE GENOMIC DNA]</scope>
    <source>
        <strain evidence="1 2">LMG 22037</strain>
    </source>
</reference>
<dbReference type="Proteomes" id="UP000494249">
    <property type="component" value="Unassembled WGS sequence"/>
</dbReference>
<organism evidence="1 2">
    <name type="scientific">Paraburkholderia phenoliruptrix</name>
    <dbReference type="NCBI Taxonomy" id="252970"/>
    <lineage>
        <taxon>Bacteria</taxon>
        <taxon>Pseudomonadati</taxon>
        <taxon>Pseudomonadota</taxon>
        <taxon>Betaproteobacteria</taxon>
        <taxon>Burkholderiales</taxon>
        <taxon>Burkholderiaceae</taxon>
        <taxon>Paraburkholderia</taxon>
    </lineage>
</organism>
<dbReference type="EMBL" id="CADIKB010000046">
    <property type="protein sequence ID" value="CAB3733118.1"/>
    <property type="molecule type" value="Genomic_DNA"/>
</dbReference>
<proteinExistence type="predicted"/>